<dbReference type="NCBIfam" id="TIGR00435">
    <property type="entry name" value="cysS"/>
    <property type="match status" value="1"/>
</dbReference>
<dbReference type="PANTHER" id="PTHR10890:SF3">
    <property type="entry name" value="CYSTEINE--TRNA LIGASE, CYTOPLASMIC"/>
    <property type="match status" value="1"/>
</dbReference>
<dbReference type="InterPro" id="IPR015803">
    <property type="entry name" value="Cys-tRNA-ligase"/>
</dbReference>
<dbReference type="InterPro" id="IPR014729">
    <property type="entry name" value="Rossmann-like_a/b/a_fold"/>
</dbReference>
<dbReference type="GO" id="GO:0005829">
    <property type="term" value="C:cytosol"/>
    <property type="evidence" value="ECO:0007669"/>
    <property type="project" value="TreeGrafter"/>
</dbReference>
<evidence type="ECO:0000256" key="6">
    <source>
        <dbReference type="ARBA" id="ARBA00022723"/>
    </source>
</evidence>
<dbReference type="Pfam" id="PF09190">
    <property type="entry name" value="DALR_2"/>
    <property type="match status" value="1"/>
</dbReference>
<dbReference type="Gene3D" id="1.20.120.1910">
    <property type="entry name" value="Cysteine-tRNA ligase, C-terminal anti-codon recognition domain"/>
    <property type="match status" value="1"/>
</dbReference>
<evidence type="ECO:0000256" key="11">
    <source>
        <dbReference type="ARBA" id="ARBA00023146"/>
    </source>
</evidence>
<evidence type="ECO:0000256" key="1">
    <source>
        <dbReference type="ARBA" id="ARBA00004496"/>
    </source>
</evidence>
<evidence type="ECO:0000313" key="16">
    <source>
        <dbReference type="EMBL" id="RGD74991.1"/>
    </source>
</evidence>
<dbReference type="FunFam" id="3.40.50.620:FF:000009">
    <property type="entry name" value="Cysteine--tRNA ligase"/>
    <property type="match status" value="1"/>
</dbReference>
<comment type="caution">
    <text evidence="16">The sequence shown here is derived from an EMBL/GenBank/DDBJ whole genome shotgun (WGS) entry which is preliminary data.</text>
</comment>
<keyword evidence="5 13" id="KW-0436">Ligase</keyword>
<name>A0A3E3E0A8_9FIRM</name>
<dbReference type="EC" id="6.1.1.16" evidence="13"/>
<dbReference type="PRINTS" id="PR00983">
    <property type="entry name" value="TRNASYNTHCYS"/>
</dbReference>
<evidence type="ECO:0000256" key="9">
    <source>
        <dbReference type="ARBA" id="ARBA00022840"/>
    </source>
</evidence>
<reference evidence="16 17" key="1">
    <citation type="submission" date="2018-08" db="EMBL/GenBank/DDBJ databases">
        <title>A genome reference for cultivated species of the human gut microbiota.</title>
        <authorList>
            <person name="Zou Y."/>
            <person name="Xue W."/>
            <person name="Luo G."/>
        </authorList>
    </citation>
    <scope>NUCLEOTIDE SEQUENCE [LARGE SCALE GENOMIC DNA]</scope>
    <source>
        <strain evidence="16 17">AM25-6</strain>
    </source>
</reference>
<protein>
    <recommendedName>
        <fullName evidence="13">Cysteine--tRNA ligase</fullName>
        <ecNumber evidence="13">6.1.1.16</ecNumber>
    </recommendedName>
    <alternativeName>
        <fullName evidence="13">Cysteinyl-tRNA synthetase</fullName>
        <shortName evidence="13">CysRS</shortName>
    </alternativeName>
</protein>
<feature type="binding site" evidence="13">
    <location>
        <position position="268"/>
    </location>
    <ligand>
        <name>ATP</name>
        <dbReference type="ChEBI" id="CHEBI:30616"/>
    </ligand>
</feature>
<dbReference type="HAMAP" id="MF_00041">
    <property type="entry name" value="Cys_tRNA_synth"/>
    <property type="match status" value="1"/>
</dbReference>
<proteinExistence type="inferred from homology"/>
<comment type="subunit">
    <text evidence="3 13">Monomer.</text>
</comment>
<dbReference type="AlphaFoldDB" id="A0A3E3E0A8"/>
<dbReference type="InterPro" id="IPR056411">
    <property type="entry name" value="CysS_C"/>
</dbReference>
<keyword evidence="6 13" id="KW-0479">Metal-binding</keyword>
<dbReference type="PANTHER" id="PTHR10890">
    <property type="entry name" value="CYSTEINYL-TRNA SYNTHETASE"/>
    <property type="match status" value="1"/>
</dbReference>
<dbReference type="GO" id="GO:0006423">
    <property type="term" value="P:cysteinyl-tRNA aminoacylation"/>
    <property type="evidence" value="ECO:0007669"/>
    <property type="project" value="UniProtKB-UniRule"/>
</dbReference>
<comment type="catalytic activity">
    <reaction evidence="12 13">
        <text>tRNA(Cys) + L-cysteine + ATP = L-cysteinyl-tRNA(Cys) + AMP + diphosphate</text>
        <dbReference type="Rhea" id="RHEA:17773"/>
        <dbReference type="Rhea" id="RHEA-COMP:9661"/>
        <dbReference type="Rhea" id="RHEA-COMP:9679"/>
        <dbReference type="ChEBI" id="CHEBI:30616"/>
        <dbReference type="ChEBI" id="CHEBI:33019"/>
        <dbReference type="ChEBI" id="CHEBI:35235"/>
        <dbReference type="ChEBI" id="CHEBI:78442"/>
        <dbReference type="ChEBI" id="CHEBI:78517"/>
        <dbReference type="ChEBI" id="CHEBI:456215"/>
        <dbReference type="EC" id="6.1.1.16"/>
    </reaction>
</comment>
<sequence>MKLYNTLTRKKEEFVPINEGEVNMYVCGPTVYNFFHIGNARPFIIFDTLRRYLEYKGYKVNYVQNFTDIDDKIINKAKEEHTTSKAVADKYIKEYFTDAKGLGIKEATVHPRVSECIGDIIDLISDLEKNGYAYNVDGNVYYRVSKFKDYGKLSKKPIDELISGARVEVNDEKESPLDFALWKKQKEDSEIAFDSPWGKGRPGWHIECSAMSRKYLGSTIDIHGGGEDLIFPHHENEIAQSEGANGKDFVHYFVHNGYININNEKMSKSKGNFFMVRDISKDFDLEVVRLFMLSAHYKTPVNFSFDILKQTQSGLNRLYNTKENLLYLLDKAKDKDLKEDEKEFINSLPKYREEFKNAMEDDINTANAVSTIYDLSKDINSNVNENSSKEMIKKSYEMYMELNGVLGLLTKEKEDEILEDEILELIEKRQEARKNKDFALADKIRDDLLDKGIVLEDTREGVKWHKEK</sequence>
<dbReference type="Proteomes" id="UP000261212">
    <property type="component" value="Unassembled WGS sequence"/>
</dbReference>
<feature type="coiled-coil region" evidence="14">
    <location>
        <begin position="415"/>
        <end position="442"/>
    </location>
</feature>
<comment type="similarity">
    <text evidence="2 13">Belongs to the class-I aminoacyl-tRNA synthetase family.</text>
</comment>
<evidence type="ECO:0000256" key="5">
    <source>
        <dbReference type="ARBA" id="ARBA00022598"/>
    </source>
</evidence>
<evidence type="ECO:0000256" key="10">
    <source>
        <dbReference type="ARBA" id="ARBA00022917"/>
    </source>
</evidence>
<keyword evidence="10 13" id="KW-0648">Protein biosynthesis</keyword>
<comment type="cofactor">
    <cofactor evidence="13">
        <name>Zn(2+)</name>
        <dbReference type="ChEBI" id="CHEBI:29105"/>
    </cofactor>
    <text evidence="13">Binds 1 zinc ion per subunit.</text>
</comment>
<evidence type="ECO:0000256" key="4">
    <source>
        <dbReference type="ARBA" id="ARBA00022490"/>
    </source>
</evidence>
<evidence type="ECO:0000313" key="17">
    <source>
        <dbReference type="Proteomes" id="UP000261212"/>
    </source>
</evidence>
<dbReference type="SUPFAM" id="SSF52374">
    <property type="entry name" value="Nucleotidylyl transferase"/>
    <property type="match status" value="1"/>
</dbReference>
<feature type="domain" description="Cysteinyl-tRNA synthetase class Ia DALR" evidence="15">
    <location>
        <begin position="354"/>
        <end position="417"/>
    </location>
</feature>
<feature type="binding site" evidence="13">
    <location>
        <position position="208"/>
    </location>
    <ligand>
        <name>Zn(2+)</name>
        <dbReference type="ChEBI" id="CHEBI:29105"/>
    </ligand>
</feature>
<dbReference type="GO" id="GO:0004817">
    <property type="term" value="F:cysteine-tRNA ligase activity"/>
    <property type="evidence" value="ECO:0007669"/>
    <property type="project" value="UniProtKB-UniRule"/>
</dbReference>
<evidence type="ECO:0000256" key="12">
    <source>
        <dbReference type="ARBA" id="ARBA00047398"/>
    </source>
</evidence>
<accession>A0A3E3E0A8</accession>
<dbReference type="GO" id="GO:0008270">
    <property type="term" value="F:zinc ion binding"/>
    <property type="evidence" value="ECO:0007669"/>
    <property type="project" value="UniProtKB-UniRule"/>
</dbReference>
<evidence type="ECO:0000256" key="8">
    <source>
        <dbReference type="ARBA" id="ARBA00022833"/>
    </source>
</evidence>
<dbReference type="Gene3D" id="3.40.50.620">
    <property type="entry name" value="HUPs"/>
    <property type="match status" value="1"/>
</dbReference>
<keyword evidence="8 13" id="KW-0862">Zinc</keyword>
<feature type="binding site" evidence="13">
    <location>
        <position position="27"/>
    </location>
    <ligand>
        <name>Zn(2+)</name>
        <dbReference type="ChEBI" id="CHEBI:29105"/>
    </ligand>
</feature>
<evidence type="ECO:0000259" key="15">
    <source>
        <dbReference type="SMART" id="SM00840"/>
    </source>
</evidence>
<dbReference type="InterPro" id="IPR032678">
    <property type="entry name" value="tRNA-synt_1_cat_dom"/>
</dbReference>
<dbReference type="InterPro" id="IPR024909">
    <property type="entry name" value="Cys-tRNA/MSH_ligase"/>
</dbReference>
<keyword evidence="4 13" id="KW-0963">Cytoplasm</keyword>
<dbReference type="SUPFAM" id="SSF47323">
    <property type="entry name" value="Anticodon-binding domain of a subclass of class I aminoacyl-tRNA synthetases"/>
    <property type="match status" value="1"/>
</dbReference>
<evidence type="ECO:0000256" key="7">
    <source>
        <dbReference type="ARBA" id="ARBA00022741"/>
    </source>
</evidence>
<feature type="short sequence motif" description="'HIGH' region" evidence="13">
    <location>
        <begin position="29"/>
        <end position="39"/>
    </location>
</feature>
<comment type="subcellular location">
    <subcellularLocation>
        <location evidence="1 13">Cytoplasm</location>
    </subcellularLocation>
</comment>
<gene>
    <name evidence="13" type="primary">cysS</name>
    <name evidence="16" type="ORF">DW687_01330</name>
</gene>
<dbReference type="Pfam" id="PF01406">
    <property type="entry name" value="tRNA-synt_1e"/>
    <property type="match status" value="1"/>
</dbReference>
<keyword evidence="11 13" id="KW-0030">Aminoacyl-tRNA synthetase</keyword>
<feature type="binding site" evidence="13">
    <location>
        <position position="237"/>
    </location>
    <ligand>
        <name>Zn(2+)</name>
        <dbReference type="ChEBI" id="CHEBI:29105"/>
    </ligand>
</feature>
<dbReference type="GO" id="GO:0005524">
    <property type="term" value="F:ATP binding"/>
    <property type="evidence" value="ECO:0007669"/>
    <property type="project" value="UniProtKB-UniRule"/>
</dbReference>
<dbReference type="EMBL" id="QUSM01000002">
    <property type="protein sequence ID" value="RGD74991.1"/>
    <property type="molecule type" value="Genomic_DNA"/>
</dbReference>
<dbReference type="InterPro" id="IPR009080">
    <property type="entry name" value="tRNAsynth_Ia_anticodon-bd"/>
</dbReference>
<dbReference type="Pfam" id="PF23493">
    <property type="entry name" value="CysS_C"/>
    <property type="match status" value="1"/>
</dbReference>
<feature type="short sequence motif" description="'KMSKS' region" evidence="13">
    <location>
        <begin position="265"/>
        <end position="269"/>
    </location>
</feature>
<feature type="binding site" evidence="13">
    <location>
        <position position="233"/>
    </location>
    <ligand>
        <name>Zn(2+)</name>
        <dbReference type="ChEBI" id="CHEBI:29105"/>
    </ligand>
</feature>
<evidence type="ECO:0000256" key="3">
    <source>
        <dbReference type="ARBA" id="ARBA00011245"/>
    </source>
</evidence>
<evidence type="ECO:0000256" key="2">
    <source>
        <dbReference type="ARBA" id="ARBA00005594"/>
    </source>
</evidence>
<dbReference type="RefSeq" id="WP_117531083.1">
    <property type="nucleotide sequence ID" value="NZ_QUSM01000002.1"/>
</dbReference>
<organism evidence="16 17">
    <name type="scientific">Anaerofustis stercorihominis</name>
    <dbReference type="NCBI Taxonomy" id="214853"/>
    <lineage>
        <taxon>Bacteria</taxon>
        <taxon>Bacillati</taxon>
        <taxon>Bacillota</taxon>
        <taxon>Clostridia</taxon>
        <taxon>Eubacteriales</taxon>
        <taxon>Eubacteriaceae</taxon>
        <taxon>Anaerofustis</taxon>
    </lineage>
</organism>
<dbReference type="InterPro" id="IPR015273">
    <property type="entry name" value="Cys-tRNA-synt_Ia_DALR"/>
</dbReference>
<evidence type="ECO:0000256" key="13">
    <source>
        <dbReference type="HAMAP-Rule" id="MF_00041"/>
    </source>
</evidence>
<dbReference type="CDD" id="cd00672">
    <property type="entry name" value="CysRS_core"/>
    <property type="match status" value="1"/>
</dbReference>
<keyword evidence="14" id="KW-0175">Coiled coil</keyword>
<evidence type="ECO:0000256" key="14">
    <source>
        <dbReference type="SAM" id="Coils"/>
    </source>
</evidence>
<keyword evidence="9 13" id="KW-0067">ATP-binding</keyword>
<dbReference type="SMART" id="SM00840">
    <property type="entry name" value="DALR_2"/>
    <property type="match status" value="1"/>
</dbReference>
<keyword evidence="7 13" id="KW-0547">Nucleotide-binding</keyword>